<organism evidence="6 7">
    <name type="scientific">Cryobacterium glucosi</name>
    <dbReference type="NCBI Taxonomy" id="1259175"/>
    <lineage>
        <taxon>Bacteria</taxon>
        <taxon>Bacillati</taxon>
        <taxon>Actinomycetota</taxon>
        <taxon>Actinomycetes</taxon>
        <taxon>Micrococcales</taxon>
        <taxon>Microbacteriaceae</taxon>
        <taxon>Cryobacterium</taxon>
    </lineage>
</organism>
<dbReference type="Proteomes" id="UP000297604">
    <property type="component" value="Unassembled WGS sequence"/>
</dbReference>
<dbReference type="InterPro" id="IPR018967">
    <property type="entry name" value="FeS-contain_CDGSH-typ"/>
</dbReference>
<dbReference type="Gene3D" id="3.40.5.90">
    <property type="entry name" value="CDGSH iron-sulfur domain, mitoNEET-type"/>
    <property type="match status" value="1"/>
</dbReference>
<keyword evidence="7" id="KW-1185">Reference proteome</keyword>
<evidence type="ECO:0000256" key="1">
    <source>
        <dbReference type="ARBA" id="ARBA00022714"/>
    </source>
</evidence>
<evidence type="ECO:0000259" key="5">
    <source>
        <dbReference type="SMART" id="SM00704"/>
    </source>
</evidence>
<sequence>MTARPDGPLLVRGDFELQNENGEIPRTRASIALCRCGVSAIKPFCDDTHKLVSFTTNPAPQSEPPPPRYQPC</sequence>
<dbReference type="InterPro" id="IPR042216">
    <property type="entry name" value="MitoNEET_CISD"/>
</dbReference>
<dbReference type="SMART" id="SM00704">
    <property type="entry name" value="ZnF_CDGSH"/>
    <property type="match status" value="1"/>
</dbReference>
<accession>A0ABY2IK84</accession>
<dbReference type="RefSeq" id="WP_134561893.1">
    <property type="nucleotide sequence ID" value="NZ_SOFS01000031.1"/>
</dbReference>
<name>A0ABY2IK84_9MICO</name>
<keyword evidence="2" id="KW-0479">Metal-binding</keyword>
<comment type="caution">
    <text evidence="6">The sequence shown here is derived from an EMBL/GenBank/DDBJ whole genome shotgun (WGS) entry which is preliminary data.</text>
</comment>
<evidence type="ECO:0000313" key="7">
    <source>
        <dbReference type="Proteomes" id="UP000297604"/>
    </source>
</evidence>
<dbReference type="Pfam" id="PF09360">
    <property type="entry name" value="zf-CDGSH"/>
    <property type="match status" value="1"/>
</dbReference>
<feature type="domain" description="Iron-binding zinc finger CDGSH type" evidence="5">
    <location>
        <begin position="12"/>
        <end position="55"/>
    </location>
</feature>
<dbReference type="EMBL" id="SOFS01000031">
    <property type="protein sequence ID" value="TFC18732.1"/>
    <property type="molecule type" value="Genomic_DNA"/>
</dbReference>
<evidence type="ECO:0000313" key="6">
    <source>
        <dbReference type="EMBL" id="TFC18732.1"/>
    </source>
</evidence>
<keyword evidence="3" id="KW-0408">Iron</keyword>
<evidence type="ECO:0000256" key="3">
    <source>
        <dbReference type="ARBA" id="ARBA00023004"/>
    </source>
</evidence>
<protein>
    <submittedName>
        <fullName evidence="6">CDGSH iron-sulfur domain-containing protein</fullName>
    </submittedName>
</protein>
<keyword evidence="4" id="KW-0411">Iron-sulfur</keyword>
<reference evidence="6 7" key="1">
    <citation type="submission" date="2019-03" db="EMBL/GenBank/DDBJ databases">
        <title>Genomics of glacier-inhabiting Cryobacterium strains.</title>
        <authorList>
            <person name="Liu Q."/>
            <person name="Xin Y.-H."/>
        </authorList>
    </citation>
    <scope>NUCLEOTIDE SEQUENCE [LARGE SCALE GENOMIC DNA]</scope>
    <source>
        <strain evidence="6 7">MDB1-5</strain>
    </source>
</reference>
<keyword evidence="1" id="KW-0001">2Fe-2S</keyword>
<gene>
    <name evidence="6" type="ORF">E3O46_13390</name>
</gene>
<evidence type="ECO:0000256" key="2">
    <source>
        <dbReference type="ARBA" id="ARBA00022723"/>
    </source>
</evidence>
<evidence type="ECO:0000256" key="4">
    <source>
        <dbReference type="ARBA" id="ARBA00023014"/>
    </source>
</evidence>
<proteinExistence type="predicted"/>